<evidence type="ECO:0000256" key="1">
    <source>
        <dbReference type="ARBA" id="ARBA00004141"/>
    </source>
</evidence>
<dbReference type="PANTHER" id="PTHR37422:SF17">
    <property type="entry name" value="O-ANTIGEN LIGASE"/>
    <property type="match status" value="1"/>
</dbReference>
<dbReference type="GO" id="GO:0016874">
    <property type="term" value="F:ligase activity"/>
    <property type="evidence" value="ECO:0007669"/>
    <property type="project" value="UniProtKB-KW"/>
</dbReference>
<evidence type="ECO:0000256" key="4">
    <source>
        <dbReference type="ARBA" id="ARBA00023136"/>
    </source>
</evidence>
<keyword evidence="2 5" id="KW-0812">Transmembrane</keyword>
<feature type="transmembrane region" description="Helical" evidence="5">
    <location>
        <begin position="82"/>
        <end position="101"/>
    </location>
</feature>
<organism evidence="7 8">
    <name type="scientific">Xanthomarina spongicola</name>
    <dbReference type="NCBI Taxonomy" id="570520"/>
    <lineage>
        <taxon>Bacteria</taxon>
        <taxon>Pseudomonadati</taxon>
        <taxon>Bacteroidota</taxon>
        <taxon>Flavobacteriia</taxon>
        <taxon>Flavobacteriales</taxon>
        <taxon>Flavobacteriaceae</taxon>
        <taxon>Xanthomarina</taxon>
    </lineage>
</organism>
<dbReference type="InterPro" id="IPR051533">
    <property type="entry name" value="WaaL-like"/>
</dbReference>
<dbReference type="OrthoDB" id="1424618at2"/>
<name>A0A316DQS0_9FLAO</name>
<dbReference type="EMBL" id="QGGP01000001">
    <property type="protein sequence ID" value="PWK20587.1"/>
    <property type="molecule type" value="Genomic_DNA"/>
</dbReference>
<accession>A0A316DQS0</accession>
<evidence type="ECO:0000259" key="6">
    <source>
        <dbReference type="Pfam" id="PF04932"/>
    </source>
</evidence>
<evidence type="ECO:0000256" key="3">
    <source>
        <dbReference type="ARBA" id="ARBA00022989"/>
    </source>
</evidence>
<keyword evidence="8" id="KW-1185">Reference proteome</keyword>
<dbReference type="GO" id="GO:0016020">
    <property type="term" value="C:membrane"/>
    <property type="evidence" value="ECO:0007669"/>
    <property type="project" value="UniProtKB-SubCell"/>
</dbReference>
<dbReference type="AlphaFoldDB" id="A0A316DQS0"/>
<sequence>MKLHIKQIYHYLFCLLVFTFPIIDLVKAIPNITLGVLAVLLPFVVKSNDFIKLKDTKYLLAFLLIIFILLKAILYNDFLEDFYVIKKLLIIVAMAILSLPIKNYKQIFISFIIAVFISILISSFSIINLIVEQGSFDFSRGDGINSILINERLYFGLLCCLSIVFSLKLFNETTNIKYKRALIISIIICVLFTLTIVARMAILTLMIVFLIRAFSRLNIKKAIVSILASFVIIVIFFSVNKNLSQRFFYSDQKNEFIENIKIWEPRYVIWNCCLNILNAPNSNILLGHGFKHTTQKLIKCYSEVVTKEKRKNWFITKGFNTHNQYLDLLLSYGIIALLIFNILLVYLIIVSRKNIESLSMVLILLFFCTIENLLHRQLGVFLFSIVLIFYNSEYFQTEKSIKHQ</sequence>
<keyword evidence="3 5" id="KW-1133">Transmembrane helix</keyword>
<feature type="transmembrane region" description="Helical" evidence="5">
    <location>
        <begin position="107"/>
        <end position="131"/>
    </location>
</feature>
<dbReference type="Pfam" id="PF04932">
    <property type="entry name" value="Wzy_C"/>
    <property type="match status" value="1"/>
</dbReference>
<evidence type="ECO:0000313" key="8">
    <source>
        <dbReference type="Proteomes" id="UP000245430"/>
    </source>
</evidence>
<feature type="transmembrane region" description="Helical" evidence="5">
    <location>
        <begin position="57"/>
        <end position="75"/>
    </location>
</feature>
<feature type="transmembrane region" description="Helical" evidence="5">
    <location>
        <begin position="329"/>
        <end position="349"/>
    </location>
</feature>
<comment type="subcellular location">
    <subcellularLocation>
        <location evidence="1">Membrane</location>
        <topology evidence="1">Multi-pass membrane protein</topology>
    </subcellularLocation>
</comment>
<feature type="domain" description="O-antigen ligase-related" evidence="6">
    <location>
        <begin position="186"/>
        <end position="340"/>
    </location>
</feature>
<feature type="transmembrane region" description="Helical" evidence="5">
    <location>
        <begin position="152"/>
        <end position="170"/>
    </location>
</feature>
<evidence type="ECO:0000256" key="5">
    <source>
        <dbReference type="SAM" id="Phobius"/>
    </source>
</evidence>
<feature type="transmembrane region" description="Helical" evidence="5">
    <location>
        <begin position="361"/>
        <end position="390"/>
    </location>
</feature>
<feature type="transmembrane region" description="Helical" evidence="5">
    <location>
        <begin position="222"/>
        <end position="239"/>
    </location>
</feature>
<gene>
    <name evidence="7" type="ORF">LX78_00289</name>
</gene>
<evidence type="ECO:0000313" key="7">
    <source>
        <dbReference type="EMBL" id="PWK20587.1"/>
    </source>
</evidence>
<proteinExistence type="predicted"/>
<dbReference type="Proteomes" id="UP000245430">
    <property type="component" value="Unassembled WGS sequence"/>
</dbReference>
<protein>
    <submittedName>
        <fullName evidence="7">O-antigen ligase</fullName>
    </submittedName>
</protein>
<feature type="transmembrane region" description="Helical" evidence="5">
    <location>
        <begin position="182"/>
        <end position="210"/>
    </location>
</feature>
<reference evidence="7 8" key="1">
    <citation type="submission" date="2018-05" db="EMBL/GenBank/DDBJ databases">
        <title>Genomic Encyclopedia of Archaeal and Bacterial Type Strains, Phase II (KMG-II): from individual species to whole genera.</title>
        <authorList>
            <person name="Goeker M."/>
        </authorList>
    </citation>
    <scope>NUCLEOTIDE SEQUENCE [LARGE SCALE GENOMIC DNA]</scope>
    <source>
        <strain evidence="7 8">DSM 22637</strain>
    </source>
</reference>
<evidence type="ECO:0000256" key="2">
    <source>
        <dbReference type="ARBA" id="ARBA00022692"/>
    </source>
</evidence>
<keyword evidence="4 5" id="KW-0472">Membrane</keyword>
<feature type="transmembrane region" description="Helical" evidence="5">
    <location>
        <begin position="12"/>
        <end position="45"/>
    </location>
</feature>
<dbReference type="InterPro" id="IPR007016">
    <property type="entry name" value="O-antigen_ligase-rel_domated"/>
</dbReference>
<keyword evidence="7" id="KW-0436">Ligase</keyword>
<dbReference type="PANTHER" id="PTHR37422">
    <property type="entry name" value="TEICHURONIC ACID BIOSYNTHESIS PROTEIN TUAE"/>
    <property type="match status" value="1"/>
</dbReference>
<comment type="caution">
    <text evidence="7">The sequence shown here is derived from an EMBL/GenBank/DDBJ whole genome shotgun (WGS) entry which is preliminary data.</text>
</comment>